<reference evidence="2 3" key="1">
    <citation type="journal article" date="2015" name="Nature">
        <title>rRNA introns, odd ribosomes, and small enigmatic genomes across a large radiation of phyla.</title>
        <authorList>
            <person name="Brown C.T."/>
            <person name="Hug L.A."/>
            <person name="Thomas B.C."/>
            <person name="Sharon I."/>
            <person name="Castelle C.J."/>
            <person name="Singh A."/>
            <person name="Wilkins M.J."/>
            <person name="Williams K.H."/>
            <person name="Banfield J.F."/>
        </authorList>
    </citation>
    <scope>NUCLEOTIDE SEQUENCE [LARGE SCALE GENOMIC DNA]</scope>
</reference>
<feature type="compositionally biased region" description="Basic and acidic residues" evidence="1">
    <location>
        <begin position="176"/>
        <end position="188"/>
    </location>
</feature>
<feature type="compositionally biased region" description="Pro residues" evidence="1">
    <location>
        <begin position="207"/>
        <end position="257"/>
    </location>
</feature>
<gene>
    <name evidence="2" type="ORF">UW79_C0009G0026</name>
</gene>
<organism evidence="2 3">
    <name type="scientific">Candidatus Yanofskybacteria bacterium GW2011_GWA2_44_9</name>
    <dbReference type="NCBI Taxonomy" id="1619025"/>
    <lineage>
        <taxon>Bacteria</taxon>
        <taxon>Candidatus Yanofskyibacteriota</taxon>
    </lineage>
</organism>
<name>A0A0G1MNC9_9BACT</name>
<dbReference type="Proteomes" id="UP000034032">
    <property type="component" value="Unassembled WGS sequence"/>
</dbReference>
<feature type="region of interest" description="Disordered" evidence="1">
    <location>
        <begin position="165"/>
        <end position="293"/>
    </location>
</feature>
<feature type="compositionally biased region" description="Basic and acidic residues" evidence="1">
    <location>
        <begin position="284"/>
        <end position="293"/>
    </location>
</feature>
<evidence type="ECO:0000313" key="3">
    <source>
        <dbReference type="Proteomes" id="UP000034032"/>
    </source>
</evidence>
<accession>A0A0G1MNC9</accession>
<feature type="region of interest" description="Disordered" evidence="1">
    <location>
        <begin position="1"/>
        <end position="21"/>
    </location>
</feature>
<evidence type="ECO:0000313" key="2">
    <source>
        <dbReference type="EMBL" id="KKT82312.1"/>
    </source>
</evidence>
<dbReference type="EMBL" id="LCJR01000009">
    <property type="protein sequence ID" value="KKT82312.1"/>
    <property type="molecule type" value="Genomic_DNA"/>
</dbReference>
<evidence type="ECO:0000256" key="1">
    <source>
        <dbReference type="SAM" id="MobiDB-lite"/>
    </source>
</evidence>
<dbReference type="AlphaFoldDB" id="A0A0G1MNC9"/>
<comment type="caution">
    <text evidence="2">The sequence shown here is derived from an EMBL/GenBank/DDBJ whole genome shotgun (WGS) entry which is preliminary data.</text>
</comment>
<sequence length="293" mass="32526">MDTNTPQLNSRPTGQQDTTTEMSTYEYIVASPYFAYYQDETEEEKTRFTDAFFDLPVALKNFLSSPKTAQYIYTMTADHEMGDIEASVIASLVRDVIVGKIFVKDFPLLLSSGLNLDQQKASSIANKIASDLFTPILEYIKAIQHQKFGDKIKLAKLESKPKIDTETFIRSQTPPLKKEMPEQPEKEVTVLSMQAPVESKSFQPLPQKAPSPPPPIRQALPQQPPHQPSPPIPATAITPPKPSVTQPPPNLPRPEPVPNLSARADGLKPAQSPQTEQKGNVLDLRSKEQNPKS</sequence>
<protein>
    <submittedName>
        <fullName evidence="2">Uncharacterized protein</fullName>
    </submittedName>
</protein>
<proteinExistence type="predicted"/>